<gene>
    <name evidence="2" type="ORF">MSCUN_09980</name>
</gene>
<accession>A0A2V2BVT9</accession>
<dbReference type="Proteomes" id="UP000246004">
    <property type="component" value="Unassembled WGS sequence"/>
</dbReference>
<feature type="region of interest" description="Disordered" evidence="1">
    <location>
        <begin position="1"/>
        <end position="24"/>
    </location>
</feature>
<feature type="compositionally biased region" description="Polar residues" evidence="1">
    <location>
        <begin position="9"/>
        <end position="21"/>
    </location>
</feature>
<reference evidence="2 3" key="1">
    <citation type="submission" date="2016-04" db="EMBL/GenBank/DDBJ databases">
        <title>Genome sequence of Methanosphaera cuniculi DSM 4103.</title>
        <authorList>
            <person name="Poehlein A."/>
            <person name="Seedorf H."/>
            <person name="Daniel R."/>
        </authorList>
    </citation>
    <scope>NUCLEOTIDE SEQUENCE [LARGE SCALE GENOMIC DNA]</scope>
    <source>
        <strain evidence="2 3">DSM 4103</strain>
    </source>
</reference>
<evidence type="ECO:0000256" key="1">
    <source>
        <dbReference type="SAM" id="MobiDB-lite"/>
    </source>
</evidence>
<dbReference type="EMBL" id="LWMS01000031">
    <property type="protein sequence ID" value="PWL08067.1"/>
    <property type="molecule type" value="Genomic_DNA"/>
</dbReference>
<sequence length="35" mass="4106">MFNTRKKNTGLSKNKINNAQKNMKKIKKYYLSGSK</sequence>
<evidence type="ECO:0000313" key="2">
    <source>
        <dbReference type="EMBL" id="PWL08067.1"/>
    </source>
</evidence>
<proteinExistence type="predicted"/>
<organism evidence="2 3">
    <name type="scientific">Methanosphaera cuniculi</name>
    <dbReference type="NCBI Taxonomy" id="1077256"/>
    <lineage>
        <taxon>Archaea</taxon>
        <taxon>Methanobacteriati</taxon>
        <taxon>Methanobacteriota</taxon>
        <taxon>Methanomada group</taxon>
        <taxon>Methanobacteria</taxon>
        <taxon>Methanobacteriales</taxon>
        <taxon>Methanobacteriaceae</taxon>
        <taxon>Methanosphaera</taxon>
    </lineage>
</organism>
<dbReference type="AlphaFoldDB" id="A0A2V2BVT9"/>
<protein>
    <submittedName>
        <fullName evidence="2">Uncharacterized protein</fullName>
    </submittedName>
</protein>
<evidence type="ECO:0000313" key="3">
    <source>
        <dbReference type="Proteomes" id="UP000246004"/>
    </source>
</evidence>
<comment type="caution">
    <text evidence="2">The sequence shown here is derived from an EMBL/GenBank/DDBJ whole genome shotgun (WGS) entry which is preliminary data.</text>
</comment>
<name>A0A2V2BVT9_9EURY</name>